<keyword evidence="9" id="KW-1185">Reference proteome</keyword>
<dbReference type="Proteomes" id="UP000053593">
    <property type="component" value="Unassembled WGS sequence"/>
</dbReference>
<feature type="transmembrane region" description="Helical" evidence="6">
    <location>
        <begin position="378"/>
        <end position="405"/>
    </location>
</feature>
<dbReference type="HOGENOM" id="CLU_001265_54_6_1"/>
<dbReference type="OrthoDB" id="419616at2759"/>
<dbReference type="EMBL" id="KN834839">
    <property type="protein sequence ID" value="KIK52657.1"/>
    <property type="molecule type" value="Genomic_DNA"/>
</dbReference>
<dbReference type="InterPro" id="IPR011701">
    <property type="entry name" value="MFS"/>
</dbReference>
<evidence type="ECO:0000256" key="6">
    <source>
        <dbReference type="SAM" id="Phobius"/>
    </source>
</evidence>
<keyword evidence="2" id="KW-0813">Transport</keyword>
<reference evidence="8 9" key="1">
    <citation type="submission" date="2014-04" db="EMBL/GenBank/DDBJ databases">
        <title>Evolutionary Origins and Diversification of the Mycorrhizal Mutualists.</title>
        <authorList>
            <consortium name="DOE Joint Genome Institute"/>
            <consortium name="Mycorrhizal Genomics Consortium"/>
            <person name="Kohler A."/>
            <person name="Kuo A."/>
            <person name="Nagy L.G."/>
            <person name="Floudas D."/>
            <person name="Copeland A."/>
            <person name="Barry K.W."/>
            <person name="Cichocki N."/>
            <person name="Veneault-Fourrey C."/>
            <person name="LaButti K."/>
            <person name="Lindquist E.A."/>
            <person name="Lipzen A."/>
            <person name="Lundell T."/>
            <person name="Morin E."/>
            <person name="Murat C."/>
            <person name="Riley R."/>
            <person name="Ohm R."/>
            <person name="Sun H."/>
            <person name="Tunlid A."/>
            <person name="Henrissat B."/>
            <person name="Grigoriev I.V."/>
            <person name="Hibbett D.S."/>
            <person name="Martin F."/>
        </authorList>
    </citation>
    <scope>NUCLEOTIDE SEQUENCE [LARGE SCALE GENOMIC DNA]</scope>
    <source>
        <strain evidence="8 9">FD-317 M1</strain>
    </source>
</reference>
<dbReference type="CDD" id="cd17330">
    <property type="entry name" value="MFS_SLC46_TetA_like"/>
    <property type="match status" value="1"/>
</dbReference>
<feature type="domain" description="Major facilitator superfamily (MFS) profile" evidence="7">
    <location>
        <begin position="37"/>
        <end position="477"/>
    </location>
</feature>
<dbReference type="PRINTS" id="PR01035">
    <property type="entry name" value="TCRTETA"/>
</dbReference>
<dbReference type="AlphaFoldDB" id="A0A0D0C4A1"/>
<evidence type="ECO:0000256" key="3">
    <source>
        <dbReference type="ARBA" id="ARBA00022692"/>
    </source>
</evidence>
<dbReference type="InterPro" id="IPR020846">
    <property type="entry name" value="MFS_dom"/>
</dbReference>
<feature type="transmembrane region" description="Helical" evidence="6">
    <location>
        <begin position="110"/>
        <end position="135"/>
    </location>
</feature>
<evidence type="ECO:0000256" key="2">
    <source>
        <dbReference type="ARBA" id="ARBA00022448"/>
    </source>
</evidence>
<dbReference type="PANTHER" id="PTHR23504">
    <property type="entry name" value="MAJOR FACILITATOR SUPERFAMILY DOMAIN-CONTAINING PROTEIN 10"/>
    <property type="match status" value="1"/>
</dbReference>
<feature type="transmembrane region" description="Helical" evidence="6">
    <location>
        <begin position="210"/>
        <end position="232"/>
    </location>
</feature>
<dbReference type="InterPro" id="IPR001958">
    <property type="entry name" value="Tet-R_TetA/multi-R_MdtG-like"/>
</dbReference>
<sequence>MTVERIDEETPLLTTDHDNNVQVLKQRRTPTPLPKVQISILMLLQLCEPILSQSIYPYINQLISELDITGGDERRVGYYAGIIESLFYATEAMTVLQWSRASDTIGRKPILLIGVAGSMISMLLFGLSTTFWALVVSRCLTGLLNGNIGIMKSTIADLTDPTNRAEGISMIPAVWSFGATMGPLIGGTFAKPHERFPNVFTSPFWRAYPYFLPCLVGVSYVFVAFTIAAVAFKETLPKKRRRSRKLSRDYSSGSEITVTSTYQEGPIPLRELITYPVVLTVSNYAVLAFLNIAFNALFPLFLAMPLDIGGLGLPPSTIGYIMGAYGAATGLFQFFWFAKIIRALGERLVVLIGTGALPAMFIILPIISLIARNCGVNALVWMMIVLVEMLAVLMDTAYGGIFLYLTTSPPSRSALGATNGLSQTTVSISRAIGPVMSTSLFSLSVQKNWLGGYAVYLFFAVLSLGSVALARLLPEGLWEEAEAEVEDD</sequence>
<protein>
    <recommendedName>
        <fullName evidence="7">Major facilitator superfamily (MFS) profile domain-containing protein</fullName>
    </recommendedName>
</protein>
<gene>
    <name evidence="8" type="ORF">GYMLUDRAFT_1028562</name>
</gene>
<accession>A0A0D0C4A1</accession>
<keyword evidence="3 6" id="KW-0812">Transmembrane</keyword>
<feature type="transmembrane region" description="Helical" evidence="6">
    <location>
        <begin position="348"/>
        <end position="372"/>
    </location>
</feature>
<evidence type="ECO:0000256" key="4">
    <source>
        <dbReference type="ARBA" id="ARBA00022989"/>
    </source>
</evidence>
<feature type="transmembrane region" description="Helical" evidence="6">
    <location>
        <begin position="318"/>
        <end position="336"/>
    </location>
</feature>
<dbReference type="SUPFAM" id="SSF103473">
    <property type="entry name" value="MFS general substrate transporter"/>
    <property type="match status" value="1"/>
</dbReference>
<proteinExistence type="predicted"/>
<feature type="transmembrane region" description="Helical" evidence="6">
    <location>
        <begin position="453"/>
        <end position="473"/>
    </location>
</feature>
<evidence type="ECO:0000313" key="9">
    <source>
        <dbReference type="Proteomes" id="UP000053593"/>
    </source>
</evidence>
<organism evidence="8 9">
    <name type="scientific">Collybiopsis luxurians FD-317 M1</name>
    <dbReference type="NCBI Taxonomy" id="944289"/>
    <lineage>
        <taxon>Eukaryota</taxon>
        <taxon>Fungi</taxon>
        <taxon>Dikarya</taxon>
        <taxon>Basidiomycota</taxon>
        <taxon>Agaricomycotina</taxon>
        <taxon>Agaricomycetes</taxon>
        <taxon>Agaricomycetidae</taxon>
        <taxon>Agaricales</taxon>
        <taxon>Marasmiineae</taxon>
        <taxon>Omphalotaceae</taxon>
        <taxon>Collybiopsis</taxon>
        <taxon>Collybiopsis luxurians</taxon>
    </lineage>
</organism>
<dbReference type="GO" id="GO:0022857">
    <property type="term" value="F:transmembrane transporter activity"/>
    <property type="evidence" value="ECO:0007669"/>
    <property type="project" value="InterPro"/>
</dbReference>
<dbReference type="InterPro" id="IPR036259">
    <property type="entry name" value="MFS_trans_sf"/>
</dbReference>
<dbReference type="PANTHER" id="PTHR23504:SF15">
    <property type="entry name" value="MAJOR FACILITATOR SUPERFAMILY (MFS) PROFILE DOMAIN-CONTAINING PROTEIN"/>
    <property type="match status" value="1"/>
</dbReference>
<evidence type="ECO:0000313" key="8">
    <source>
        <dbReference type="EMBL" id="KIK52657.1"/>
    </source>
</evidence>
<evidence type="ECO:0000256" key="5">
    <source>
        <dbReference type="ARBA" id="ARBA00023136"/>
    </source>
</evidence>
<dbReference type="PROSITE" id="PS50850">
    <property type="entry name" value="MFS"/>
    <property type="match status" value="1"/>
</dbReference>
<dbReference type="Pfam" id="PF07690">
    <property type="entry name" value="MFS_1"/>
    <property type="match status" value="1"/>
</dbReference>
<feature type="transmembrane region" description="Helical" evidence="6">
    <location>
        <begin position="76"/>
        <end position="98"/>
    </location>
</feature>
<comment type="subcellular location">
    <subcellularLocation>
        <location evidence="1">Membrane</location>
        <topology evidence="1">Multi-pass membrane protein</topology>
    </subcellularLocation>
</comment>
<evidence type="ECO:0000259" key="7">
    <source>
        <dbReference type="PROSITE" id="PS50850"/>
    </source>
</evidence>
<evidence type="ECO:0000256" key="1">
    <source>
        <dbReference type="ARBA" id="ARBA00004141"/>
    </source>
</evidence>
<dbReference type="GO" id="GO:0016020">
    <property type="term" value="C:membrane"/>
    <property type="evidence" value="ECO:0007669"/>
    <property type="project" value="UniProtKB-SubCell"/>
</dbReference>
<feature type="transmembrane region" description="Helical" evidence="6">
    <location>
        <begin position="272"/>
        <end position="298"/>
    </location>
</feature>
<keyword evidence="4 6" id="KW-1133">Transmembrane helix</keyword>
<keyword evidence="5 6" id="KW-0472">Membrane</keyword>
<name>A0A0D0C4A1_9AGAR</name>
<dbReference type="Gene3D" id="1.20.1250.20">
    <property type="entry name" value="MFS general substrate transporter like domains"/>
    <property type="match status" value="1"/>
</dbReference>